<dbReference type="AlphaFoldDB" id="A0A381W506"/>
<proteinExistence type="predicted"/>
<gene>
    <name evidence="1" type="ORF">METZ01_LOCUS99902</name>
</gene>
<protein>
    <submittedName>
        <fullName evidence="1">Uncharacterized protein</fullName>
    </submittedName>
</protein>
<reference evidence="1" key="1">
    <citation type="submission" date="2018-05" db="EMBL/GenBank/DDBJ databases">
        <authorList>
            <person name="Lanie J.A."/>
            <person name="Ng W.-L."/>
            <person name="Kazmierczak K.M."/>
            <person name="Andrzejewski T.M."/>
            <person name="Davidsen T.M."/>
            <person name="Wayne K.J."/>
            <person name="Tettelin H."/>
            <person name="Glass J.I."/>
            <person name="Rusch D."/>
            <person name="Podicherti R."/>
            <person name="Tsui H.-C.T."/>
            <person name="Winkler M.E."/>
        </authorList>
    </citation>
    <scope>NUCLEOTIDE SEQUENCE</scope>
</reference>
<sequence>MVKPIRIHWIILLPLILVLLPSNSRSKEKPFRPKAGEFPPLEKTHSYKGELTFVDHANRRGSLRIDGDGRFRFAAPSPFALLPYSLVRHHGSPADLRDIPLGTVMYAKAFLPPDPKISSVPVMPLDNRKKKYGYAGTGVAPAENHIFLFEDEPSYCKRLGLVWKLQEAELKENAGMIIARREARTGKGKVLSETFSVDATTRFWRGRERLGITDLMEEKTWPKNGKKDLNDQTVFIGITWKPTAGGVFKRFHISDVWLDELAIERAAQIQNETHKAFIKSRWMPGWVDQVEYGKFGRAKVTVTLFGGMDGSLYADFKKGQKAMLASSENTLKHWAGGTAGTAQMASKGILLEVSKTQKRVPLGSSGIQVSLETDLVTEGFRPGKIIRIRPESWPLLEVPWEEYIHHTGDVIEKRFPTPDIFPKN</sequence>
<organism evidence="1">
    <name type="scientific">marine metagenome</name>
    <dbReference type="NCBI Taxonomy" id="408172"/>
    <lineage>
        <taxon>unclassified sequences</taxon>
        <taxon>metagenomes</taxon>
        <taxon>ecological metagenomes</taxon>
    </lineage>
</organism>
<name>A0A381W506_9ZZZZ</name>
<evidence type="ECO:0000313" key="1">
    <source>
        <dbReference type="EMBL" id="SVA47048.1"/>
    </source>
</evidence>
<dbReference type="EMBL" id="UINC01010588">
    <property type="protein sequence ID" value="SVA47048.1"/>
    <property type="molecule type" value="Genomic_DNA"/>
</dbReference>
<accession>A0A381W506</accession>